<evidence type="ECO:0000256" key="1">
    <source>
        <dbReference type="SAM" id="MobiDB-lite"/>
    </source>
</evidence>
<feature type="region of interest" description="Disordered" evidence="1">
    <location>
        <begin position="1"/>
        <end position="30"/>
    </location>
</feature>
<evidence type="ECO:0000313" key="3">
    <source>
        <dbReference type="EMBL" id="WMV46719.1"/>
    </source>
</evidence>
<reference evidence="3" key="1">
    <citation type="submission" date="2023-08" db="EMBL/GenBank/DDBJ databases">
        <title>A de novo genome assembly of Solanum verrucosum Schlechtendal, a Mexican diploid species geographically isolated from the other diploid A-genome species in potato relatives.</title>
        <authorList>
            <person name="Hosaka K."/>
        </authorList>
    </citation>
    <scope>NUCLEOTIDE SEQUENCE</scope>
    <source>
        <tissue evidence="3">Young leaves</tissue>
    </source>
</reference>
<feature type="domain" description="DUF4283" evidence="2">
    <location>
        <begin position="78"/>
        <end position="123"/>
    </location>
</feature>
<gene>
    <name evidence="3" type="ORF">MTR67_040104</name>
</gene>
<dbReference type="InterPro" id="IPR025558">
    <property type="entry name" value="DUF4283"/>
</dbReference>
<dbReference type="EMBL" id="CP133620">
    <property type="protein sequence ID" value="WMV46719.1"/>
    <property type="molecule type" value="Genomic_DNA"/>
</dbReference>
<dbReference type="Proteomes" id="UP001234989">
    <property type="component" value="Chromosome 9"/>
</dbReference>
<protein>
    <recommendedName>
        <fullName evidence="2">DUF4283 domain-containing protein</fullName>
    </recommendedName>
</protein>
<feature type="compositionally biased region" description="Polar residues" evidence="1">
    <location>
        <begin position="19"/>
        <end position="29"/>
    </location>
</feature>
<sequence>MVDPTSSSHAPLAQFPHLPNQNTTPMSHDNANPLNYKLLLKNKLSKDITPIEIKAVEFVDGEPVVRWLEAEVTRMNIIENLQYAVVGKFSYGWPNMDELRNLIPQQCGTKEDFQIGYLQTDTF</sequence>
<keyword evidence="4" id="KW-1185">Reference proteome</keyword>
<dbReference type="AlphaFoldDB" id="A0AAF0UIY6"/>
<dbReference type="Pfam" id="PF14111">
    <property type="entry name" value="DUF4283"/>
    <property type="match status" value="1"/>
</dbReference>
<organism evidence="3 4">
    <name type="scientific">Solanum verrucosum</name>
    <dbReference type="NCBI Taxonomy" id="315347"/>
    <lineage>
        <taxon>Eukaryota</taxon>
        <taxon>Viridiplantae</taxon>
        <taxon>Streptophyta</taxon>
        <taxon>Embryophyta</taxon>
        <taxon>Tracheophyta</taxon>
        <taxon>Spermatophyta</taxon>
        <taxon>Magnoliopsida</taxon>
        <taxon>eudicotyledons</taxon>
        <taxon>Gunneridae</taxon>
        <taxon>Pentapetalae</taxon>
        <taxon>asterids</taxon>
        <taxon>lamiids</taxon>
        <taxon>Solanales</taxon>
        <taxon>Solanaceae</taxon>
        <taxon>Solanoideae</taxon>
        <taxon>Solaneae</taxon>
        <taxon>Solanum</taxon>
    </lineage>
</organism>
<proteinExistence type="predicted"/>
<evidence type="ECO:0000259" key="2">
    <source>
        <dbReference type="Pfam" id="PF14111"/>
    </source>
</evidence>
<name>A0AAF0UIY6_SOLVR</name>
<evidence type="ECO:0000313" key="4">
    <source>
        <dbReference type="Proteomes" id="UP001234989"/>
    </source>
</evidence>
<accession>A0AAF0UIY6</accession>